<protein>
    <recommendedName>
        <fullName evidence="4">Histidine kinase N-terminal 7TM region domain-containing protein</fullName>
    </recommendedName>
</protein>
<dbReference type="AlphaFoldDB" id="A0A212QNA8"/>
<keyword evidence="3" id="KW-1185">Reference proteome</keyword>
<keyword evidence="1" id="KW-0812">Transmembrane</keyword>
<dbReference type="EMBL" id="FYEK01000012">
    <property type="protein sequence ID" value="SNB60839.1"/>
    <property type="molecule type" value="Genomic_DNA"/>
</dbReference>
<keyword evidence="1" id="KW-1133">Transmembrane helix</keyword>
<evidence type="ECO:0000256" key="1">
    <source>
        <dbReference type="SAM" id="Phobius"/>
    </source>
</evidence>
<reference evidence="3" key="1">
    <citation type="submission" date="2017-06" db="EMBL/GenBank/DDBJ databases">
        <authorList>
            <person name="Varghese N."/>
            <person name="Submissions S."/>
        </authorList>
    </citation>
    <scope>NUCLEOTIDE SEQUENCE [LARGE SCALE GENOMIC DNA]</scope>
    <source>
        <strain evidence="3">JAD2</strain>
    </source>
</reference>
<dbReference type="Proteomes" id="UP000197025">
    <property type="component" value="Unassembled WGS sequence"/>
</dbReference>
<feature type="transmembrane region" description="Helical" evidence="1">
    <location>
        <begin position="177"/>
        <end position="197"/>
    </location>
</feature>
<gene>
    <name evidence="2" type="ORF">SAMN02746019_00026240</name>
</gene>
<feature type="transmembrane region" description="Helical" evidence="1">
    <location>
        <begin position="94"/>
        <end position="112"/>
    </location>
</feature>
<evidence type="ECO:0000313" key="2">
    <source>
        <dbReference type="EMBL" id="SNB60839.1"/>
    </source>
</evidence>
<feature type="transmembrane region" description="Helical" evidence="1">
    <location>
        <begin position="148"/>
        <end position="168"/>
    </location>
</feature>
<feature type="transmembrane region" description="Helical" evidence="1">
    <location>
        <begin position="203"/>
        <end position="223"/>
    </location>
</feature>
<accession>A0A212QNA8</accession>
<sequence>MSVQQILPFLSTVVMAAFVVAVFRRYAERRGTHLLLWGIGLTMFGLGSFAEAYLAVGWNPWIFRAWYLFGAALNAAWLGQGTVYLLVRRREIAHGLLAVLILGSLFAGYLMLTTPLDSSAYTPARPISEQYREIMPPRAPVRLTTPFFNIYGLITLVGGALYSAYLLWRRQMFPQRVIGNILIAAGALSVAAASTLTRLGAGQYLYLGELLAATLMFAGFLLATQRPAVSTAPQGAGR</sequence>
<dbReference type="RefSeq" id="WP_088570432.1">
    <property type="nucleotide sequence ID" value="NZ_FYEK01000012.1"/>
</dbReference>
<dbReference type="InParanoid" id="A0A212QNA8"/>
<feature type="transmembrane region" description="Helical" evidence="1">
    <location>
        <begin position="66"/>
        <end position="87"/>
    </location>
</feature>
<organism evidence="2 3">
    <name type="scientific">Thermoflexus hugenholtzii JAD2</name>
    <dbReference type="NCBI Taxonomy" id="877466"/>
    <lineage>
        <taxon>Bacteria</taxon>
        <taxon>Bacillati</taxon>
        <taxon>Chloroflexota</taxon>
        <taxon>Thermoflexia</taxon>
        <taxon>Thermoflexales</taxon>
        <taxon>Thermoflexaceae</taxon>
        <taxon>Thermoflexus</taxon>
    </lineage>
</organism>
<name>A0A212QNA8_9CHLR</name>
<feature type="transmembrane region" description="Helical" evidence="1">
    <location>
        <begin position="35"/>
        <end position="54"/>
    </location>
</feature>
<feature type="transmembrane region" description="Helical" evidence="1">
    <location>
        <begin position="6"/>
        <end position="23"/>
    </location>
</feature>
<proteinExistence type="predicted"/>
<keyword evidence="1" id="KW-0472">Membrane</keyword>
<dbReference type="OrthoDB" id="159908at2"/>
<evidence type="ECO:0000313" key="3">
    <source>
        <dbReference type="Proteomes" id="UP000197025"/>
    </source>
</evidence>
<evidence type="ECO:0008006" key="4">
    <source>
        <dbReference type="Google" id="ProtNLM"/>
    </source>
</evidence>